<organism evidence="2 3">
    <name type="scientific">Burkholderia plantarii</name>
    <dbReference type="NCBI Taxonomy" id="41899"/>
    <lineage>
        <taxon>Bacteria</taxon>
        <taxon>Pseudomonadati</taxon>
        <taxon>Pseudomonadota</taxon>
        <taxon>Betaproteobacteria</taxon>
        <taxon>Burkholderiales</taxon>
        <taxon>Burkholderiaceae</taxon>
        <taxon>Burkholderia</taxon>
    </lineage>
</organism>
<evidence type="ECO:0000313" key="3">
    <source>
        <dbReference type="Proteomes" id="UP000031838"/>
    </source>
</evidence>
<dbReference type="RefSeq" id="WP_042627976.1">
    <property type="nucleotide sequence ID" value="NZ_BSTO01000001.1"/>
</dbReference>
<name>A0A0B6SBA9_BURPL</name>
<dbReference type="InterPro" id="IPR036237">
    <property type="entry name" value="Xyl_isomerase-like_sf"/>
</dbReference>
<accession>A0A0B6SBA9</accession>
<dbReference type="NCBIfam" id="NF003818">
    <property type="entry name" value="PRK05409.1"/>
    <property type="match status" value="1"/>
</dbReference>
<dbReference type="PANTHER" id="PTHR42194:SF1">
    <property type="entry name" value="UPF0276 PROTEIN HI_1600"/>
    <property type="match status" value="1"/>
</dbReference>
<dbReference type="Proteomes" id="UP000031838">
    <property type="component" value="Chromosome 2"/>
</dbReference>
<sequence length="343" mass="36868">MSVTVNPDEIGPAASPAGPGPARAAPGPARAPRLGLPNLGFGVGLRPQHLPAILAGGARVDWFEIISENYFEDAGYQRAMLDRLAADVPIVMHGVSLSIGSDAPLDLAYLTKLRDLMQDVRAVWVSDHLCWTGLGSHNSHDLLPLPFNAASLEHVAARVDAVQQFLGRPLVLENPSSYIQFRSSTMSECEFLSRLAERTGCGLLLDVNNVYVSAFNHRFDAQAYLRALPPDHVVQIHLAGHTAWGDTLIDTHDQPVPQGVWALYALAQQLTGGVATLLEWDANLPDYDGLLAELDKARRVTRGEALPMAGGDSAAGAAMEREREGEMATSTPLHLPTPETIDG</sequence>
<dbReference type="InterPro" id="IPR007801">
    <property type="entry name" value="MbnB/TglH/ChrH"/>
</dbReference>
<reference evidence="2 3" key="2">
    <citation type="journal article" date="2016" name="Appl. Microbiol. Biotechnol.">
        <title>Mutations improving production and secretion of extracellular lipase by Burkholderia glumae PG1.</title>
        <authorList>
            <person name="Knapp A."/>
            <person name="Voget S."/>
            <person name="Gao R."/>
            <person name="Zaburannyi N."/>
            <person name="Krysciak D."/>
            <person name="Breuer M."/>
            <person name="Hauer B."/>
            <person name="Streit W.R."/>
            <person name="Muller R."/>
            <person name="Daniel R."/>
            <person name="Jaeger K.E."/>
        </authorList>
    </citation>
    <scope>NUCLEOTIDE SEQUENCE [LARGE SCALE GENOMIC DNA]</scope>
    <source>
        <strain evidence="2 3">PG1</strain>
    </source>
</reference>
<evidence type="ECO:0000256" key="1">
    <source>
        <dbReference type="SAM" id="MobiDB-lite"/>
    </source>
</evidence>
<feature type="region of interest" description="Disordered" evidence="1">
    <location>
        <begin position="307"/>
        <end position="343"/>
    </location>
</feature>
<dbReference type="KEGG" id="bgp:BGL_2c14840"/>
<protein>
    <submittedName>
        <fullName evidence="2">Uncharacterized protein</fullName>
    </submittedName>
</protein>
<dbReference type="AlphaFoldDB" id="A0A0B6SBA9"/>
<dbReference type="Gene3D" id="3.20.20.150">
    <property type="entry name" value="Divalent-metal-dependent TIM barrel enzymes"/>
    <property type="match status" value="1"/>
</dbReference>
<evidence type="ECO:0000313" key="2">
    <source>
        <dbReference type="EMBL" id="AJK49551.1"/>
    </source>
</evidence>
<dbReference type="HOGENOM" id="CLU_064263_0_0_4"/>
<feature type="region of interest" description="Disordered" evidence="1">
    <location>
        <begin position="1"/>
        <end position="29"/>
    </location>
</feature>
<proteinExistence type="predicted"/>
<feature type="compositionally biased region" description="Low complexity" evidence="1">
    <location>
        <begin position="309"/>
        <end position="318"/>
    </location>
</feature>
<dbReference type="SUPFAM" id="SSF51658">
    <property type="entry name" value="Xylose isomerase-like"/>
    <property type="match status" value="1"/>
</dbReference>
<dbReference type="KEGG" id="bpla:bpln_2g15580"/>
<reference evidence="3" key="1">
    <citation type="submission" date="2011-03" db="EMBL/GenBank/DDBJ databases">
        <authorList>
            <person name="Voget S."/>
            <person name="Streit W.R."/>
            <person name="Jaeger K.E."/>
            <person name="Daniel R."/>
        </authorList>
    </citation>
    <scope>NUCLEOTIDE SEQUENCE [LARGE SCALE GENOMIC DNA]</scope>
    <source>
        <strain evidence="3">PG1</strain>
    </source>
</reference>
<keyword evidence="3" id="KW-1185">Reference proteome</keyword>
<dbReference type="EMBL" id="CP002581">
    <property type="protein sequence ID" value="AJK49551.1"/>
    <property type="molecule type" value="Genomic_DNA"/>
</dbReference>
<feature type="compositionally biased region" description="Low complexity" evidence="1">
    <location>
        <begin position="11"/>
        <end position="29"/>
    </location>
</feature>
<dbReference type="Pfam" id="PF05114">
    <property type="entry name" value="MbnB_TglH_ChrH"/>
    <property type="match status" value="1"/>
</dbReference>
<dbReference type="PANTHER" id="PTHR42194">
    <property type="entry name" value="UPF0276 PROTEIN HI_1600"/>
    <property type="match status" value="1"/>
</dbReference>
<gene>
    <name evidence="2" type="ORF">BGL_2c14840</name>
</gene>